<protein>
    <recommendedName>
        <fullName evidence="2">DUF4283 domain-containing protein</fullName>
    </recommendedName>
</protein>
<evidence type="ECO:0000313" key="4">
    <source>
        <dbReference type="Proteomes" id="UP001141806"/>
    </source>
</evidence>
<evidence type="ECO:0000259" key="2">
    <source>
        <dbReference type="Pfam" id="PF14111"/>
    </source>
</evidence>
<organism evidence="3 4">
    <name type="scientific">Protea cynaroides</name>
    <dbReference type="NCBI Taxonomy" id="273540"/>
    <lineage>
        <taxon>Eukaryota</taxon>
        <taxon>Viridiplantae</taxon>
        <taxon>Streptophyta</taxon>
        <taxon>Embryophyta</taxon>
        <taxon>Tracheophyta</taxon>
        <taxon>Spermatophyta</taxon>
        <taxon>Magnoliopsida</taxon>
        <taxon>Proteales</taxon>
        <taxon>Proteaceae</taxon>
        <taxon>Protea</taxon>
    </lineage>
</organism>
<comment type="caution">
    <text evidence="3">The sequence shown here is derived from an EMBL/GenBank/DDBJ whole genome shotgun (WGS) entry which is preliminary data.</text>
</comment>
<feature type="domain" description="DUF4283" evidence="2">
    <location>
        <begin position="62"/>
        <end position="103"/>
    </location>
</feature>
<dbReference type="InterPro" id="IPR025558">
    <property type="entry name" value="DUF4283"/>
</dbReference>
<dbReference type="EMBL" id="JAMYWD010000002">
    <property type="protein sequence ID" value="KAJ4980000.1"/>
    <property type="molecule type" value="Genomic_DNA"/>
</dbReference>
<accession>A0A9Q0L0G0</accession>
<name>A0A9Q0L0G0_9MAGN</name>
<evidence type="ECO:0000256" key="1">
    <source>
        <dbReference type="SAM" id="MobiDB-lite"/>
    </source>
</evidence>
<proteinExistence type="predicted"/>
<keyword evidence="4" id="KW-1185">Reference proteome</keyword>
<dbReference type="Pfam" id="PF14111">
    <property type="entry name" value="DUF4283"/>
    <property type="match status" value="1"/>
</dbReference>
<dbReference type="AlphaFoldDB" id="A0A9Q0L0G0"/>
<gene>
    <name evidence="3" type="ORF">NE237_010780</name>
</gene>
<feature type="compositionally biased region" description="Basic and acidic residues" evidence="1">
    <location>
        <begin position="1"/>
        <end position="10"/>
    </location>
</feature>
<dbReference type="Proteomes" id="UP001141806">
    <property type="component" value="Unassembled WGS sequence"/>
</dbReference>
<dbReference type="InterPro" id="IPR040256">
    <property type="entry name" value="At4g02000-like"/>
</dbReference>
<feature type="region of interest" description="Disordered" evidence="1">
    <location>
        <begin position="1"/>
        <end position="24"/>
    </location>
</feature>
<dbReference type="PANTHER" id="PTHR31286">
    <property type="entry name" value="GLYCINE-RICH CELL WALL STRUCTURAL PROTEIN 1.8-LIKE"/>
    <property type="match status" value="1"/>
</dbReference>
<reference evidence="3" key="1">
    <citation type="journal article" date="2023" name="Plant J.">
        <title>The genome of the king protea, Protea cynaroides.</title>
        <authorList>
            <person name="Chang J."/>
            <person name="Duong T.A."/>
            <person name="Schoeman C."/>
            <person name="Ma X."/>
            <person name="Roodt D."/>
            <person name="Barker N."/>
            <person name="Li Z."/>
            <person name="Van de Peer Y."/>
            <person name="Mizrachi E."/>
        </authorList>
    </citation>
    <scope>NUCLEOTIDE SEQUENCE</scope>
    <source>
        <tissue evidence="3">Young leaves</tissue>
    </source>
</reference>
<sequence>MAGDKHTLHDEGDDETSANRDSNENTFILEEDANSDTNQDDHFLTFIGKIKVNKPYRRQTVSFFDTYIFLFHFKHAIDYANVIRDGPWTVAGNPIILEQWKEQQDWSFDLLEVWAQLHNTPPEIRNAKTASKLVRRLGIPSQMVFQWDKELLIFEQRSLFWFSSH</sequence>
<evidence type="ECO:0000313" key="3">
    <source>
        <dbReference type="EMBL" id="KAJ4980000.1"/>
    </source>
</evidence>
<dbReference type="PANTHER" id="PTHR31286:SF180">
    <property type="entry name" value="OS10G0362600 PROTEIN"/>
    <property type="match status" value="1"/>
</dbReference>